<reference evidence="7 8" key="1">
    <citation type="submission" date="2018-11" db="EMBL/GenBank/DDBJ databases">
        <title>Cryobacterium sp. nov., isolated from rhizosphere soil of lettuce.</title>
        <authorList>
            <person name="Wang Y."/>
        </authorList>
    </citation>
    <scope>NUCLEOTIDE SEQUENCE [LARGE SCALE GENOMIC DNA]</scope>
    <source>
        <strain evidence="7 8">NEAU-85</strain>
    </source>
</reference>
<dbReference type="GO" id="GO:0015627">
    <property type="term" value="C:type II protein secretion system complex"/>
    <property type="evidence" value="ECO:0007669"/>
    <property type="project" value="InterPro"/>
</dbReference>
<dbReference type="AlphaFoldDB" id="A0A3M8L1R3"/>
<keyword evidence="4 6" id="KW-1133">Transmembrane helix</keyword>
<sequence length="147" mass="15138">MISRITTALKSRRNELDGNEKGFTLIELLVVVIIIGILAAIAIPVYMGIQNNAKDSAVKQDLSSAKTAVIAYYTDNPTATTAPVLMTGLTTNGYTPSDGVTLTYGTAPTTGGTTFCITGTRTSGTKSFHVTDTSGVEDGACGAAATP</sequence>
<evidence type="ECO:0000256" key="5">
    <source>
        <dbReference type="ARBA" id="ARBA00023136"/>
    </source>
</evidence>
<dbReference type="InterPro" id="IPR012902">
    <property type="entry name" value="N_methyl_site"/>
</dbReference>
<evidence type="ECO:0000256" key="3">
    <source>
        <dbReference type="ARBA" id="ARBA00022692"/>
    </source>
</evidence>
<dbReference type="Pfam" id="PF07963">
    <property type="entry name" value="N_methyl"/>
    <property type="match status" value="1"/>
</dbReference>
<gene>
    <name evidence="7" type="ORF">EEJ31_10630</name>
</gene>
<evidence type="ECO:0000256" key="1">
    <source>
        <dbReference type="ARBA" id="ARBA00004167"/>
    </source>
</evidence>
<comment type="caution">
    <text evidence="7">The sequence shown here is derived from an EMBL/GenBank/DDBJ whole genome shotgun (WGS) entry which is preliminary data.</text>
</comment>
<keyword evidence="2" id="KW-0488">Methylation</keyword>
<keyword evidence="8" id="KW-1185">Reference proteome</keyword>
<dbReference type="InterPro" id="IPR045584">
    <property type="entry name" value="Pilin-like"/>
</dbReference>
<name>A0A3M8L1R3_9MICO</name>
<evidence type="ECO:0000313" key="8">
    <source>
        <dbReference type="Proteomes" id="UP000279859"/>
    </source>
</evidence>
<dbReference type="PANTHER" id="PTHR30093">
    <property type="entry name" value="GENERAL SECRETION PATHWAY PROTEIN G"/>
    <property type="match status" value="1"/>
</dbReference>
<evidence type="ECO:0000256" key="4">
    <source>
        <dbReference type="ARBA" id="ARBA00022989"/>
    </source>
</evidence>
<evidence type="ECO:0000256" key="6">
    <source>
        <dbReference type="SAM" id="Phobius"/>
    </source>
</evidence>
<dbReference type="InterPro" id="IPR000983">
    <property type="entry name" value="Bac_GSPG_pilin"/>
</dbReference>
<dbReference type="GO" id="GO:0016020">
    <property type="term" value="C:membrane"/>
    <property type="evidence" value="ECO:0007669"/>
    <property type="project" value="UniProtKB-SubCell"/>
</dbReference>
<comment type="subcellular location">
    <subcellularLocation>
        <location evidence="1">Membrane</location>
        <topology evidence="1">Single-pass membrane protein</topology>
    </subcellularLocation>
</comment>
<organism evidence="7 8">
    <name type="scientific">Cryobacterium tepidiphilum</name>
    <dbReference type="NCBI Taxonomy" id="2486026"/>
    <lineage>
        <taxon>Bacteria</taxon>
        <taxon>Bacillati</taxon>
        <taxon>Actinomycetota</taxon>
        <taxon>Actinomycetes</taxon>
        <taxon>Micrococcales</taxon>
        <taxon>Microbacteriaceae</taxon>
        <taxon>Cryobacterium</taxon>
    </lineage>
</organism>
<dbReference type="PRINTS" id="PR00813">
    <property type="entry name" value="BCTERIALGSPG"/>
</dbReference>
<evidence type="ECO:0000256" key="2">
    <source>
        <dbReference type="ARBA" id="ARBA00022481"/>
    </source>
</evidence>
<protein>
    <submittedName>
        <fullName evidence="7">Prepilin-type N-terminal cleavage/methylation domain-containing protein</fullName>
    </submittedName>
</protein>
<dbReference type="Proteomes" id="UP000279859">
    <property type="component" value="Unassembled WGS sequence"/>
</dbReference>
<dbReference type="EMBL" id="RDSR01000018">
    <property type="protein sequence ID" value="RNE59215.1"/>
    <property type="molecule type" value="Genomic_DNA"/>
</dbReference>
<dbReference type="NCBIfam" id="TIGR02532">
    <property type="entry name" value="IV_pilin_GFxxxE"/>
    <property type="match status" value="1"/>
</dbReference>
<keyword evidence="3 6" id="KW-0812">Transmembrane</keyword>
<dbReference type="SUPFAM" id="SSF54523">
    <property type="entry name" value="Pili subunits"/>
    <property type="match status" value="1"/>
</dbReference>
<dbReference type="RefSeq" id="WP_123046282.1">
    <property type="nucleotide sequence ID" value="NZ_RDSR01000018.1"/>
</dbReference>
<accession>A0A3M8L1R3</accession>
<proteinExistence type="predicted"/>
<keyword evidence="5 6" id="KW-0472">Membrane</keyword>
<dbReference type="PANTHER" id="PTHR30093:SF44">
    <property type="entry name" value="TYPE II SECRETION SYSTEM CORE PROTEIN G"/>
    <property type="match status" value="1"/>
</dbReference>
<dbReference type="PROSITE" id="PS00409">
    <property type="entry name" value="PROKAR_NTER_METHYL"/>
    <property type="match status" value="1"/>
</dbReference>
<evidence type="ECO:0000313" key="7">
    <source>
        <dbReference type="EMBL" id="RNE59215.1"/>
    </source>
</evidence>
<dbReference type="GO" id="GO:0015628">
    <property type="term" value="P:protein secretion by the type II secretion system"/>
    <property type="evidence" value="ECO:0007669"/>
    <property type="project" value="InterPro"/>
</dbReference>
<dbReference type="Gene3D" id="3.30.700.10">
    <property type="entry name" value="Glycoprotein, Type 4 Pilin"/>
    <property type="match status" value="1"/>
</dbReference>
<feature type="transmembrane region" description="Helical" evidence="6">
    <location>
        <begin position="25"/>
        <end position="49"/>
    </location>
</feature>